<evidence type="ECO:0008006" key="4">
    <source>
        <dbReference type="Google" id="ProtNLM"/>
    </source>
</evidence>
<comment type="caution">
    <text evidence="2">The sequence shown here is derived from an EMBL/GenBank/DDBJ whole genome shotgun (WGS) entry which is preliminary data.</text>
</comment>
<reference evidence="2 3" key="1">
    <citation type="submission" date="2016-10" db="EMBL/GenBank/DDBJ databases">
        <title>Paenibacillus species isolates.</title>
        <authorList>
            <person name="Beno S.M."/>
        </authorList>
    </citation>
    <scope>NUCLEOTIDE SEQUENCE [LARGE SCALE GENOMIC DNA]</scope>
    <source>
        <strain evidence="2 3">FSL H7-0604</strain>
    </source>
</reference>
<feature type="chain" id="PRO_5038435642" description="DUF4878 domain-containing protein" evidence="1">
    <location>
        <begin position="28"/>
        <end position="164"/>
    </location>
</feature>
<name>A0A1R0WU36_9BACL</name>
<proteinExistence type="predicted"/>
<accession>A0A1R0WU36</accession>
<sequence>MRKSPLILSMILLSLALIMGCSSEVDDATKAAEKYKNVEYTVKASEDLMSDESILARNEEMKPYFTEYFSEKAIANRITTIPFKIADTQKLSLKPENLKFNLSEQKKDIVELKYTVDLVLLDKDDKESKRVPLEGILTLFDVDGKWLVQGDRFDTVALMNWIDG</sequence>
<gene>
    <name evidence="2" type="ORF">BJP51_06975</name>
</gene>
<organism evidence="2 3">
    <name type="scientific">Paenibacillus odorifer</name>
    <dbReference type="NCBI Taxonomy" id="189426"/>
    <lineage>
        <taxon>Bacteria</taxon>
        <taxon>Bacillati</taxon>
        <taxon>Bacillota</taxon>
        <taxon>Bacilli</taxon>
        <taxon>Bacillales</taxon>
        <taxon>Paenibacillaceae</taxon>
        <taxon>Paenibacillus</taxon>
    </lineage>
</organism>
<dbReference type="EMBL" id="MKQP01000078">
    <property type="protein sequence ID" value="OMD21369.1"/>
    <property type="molecule type" value="Genomic_DNA"/>
</dbReference>
<dbReference type="RefSeq" id="WP_036678285.1">
    <property type="nucleotide sequence ID" value="NZ_MKQP01000078.1"/>
</dbReference>
<dbReference type="Proteomes" id="UP000187465">
    <property type="component" value="Unassembled WGS sequence"/>
</dbReference>
<dbReference type="AlphaFoldDB" id="A0A1R0WU36"/>
<evidence type="ECO:0000256" key="1">
    <source>
        <dbReference type="SAM" id="SignalP"/>
    </source>
</evidence>
<dbReference type="PROSITE" id="PS51257">
    <property type="entry name" value="PROKAR_LIPOPROTEIN"/>
    <property type="match status" value="1"/>
</dbReference>
<feature type="signal peptide" evidence="1">
    <location>
        <begin position="1"/>
        <end position="27"/>
    </location>
</feature>
<evidence type="ECO:0000313" key="2">
    <source>
        <dbReference type="EMBL" id="OMD21369.1"/>
    </source>
</evidence>
<protein>
    <recommendedName>
        <fullName evidence="4">DUF4878 domain-containing protein</fullName>
    </recommendedName>
</protein>
<keyword evidence="1" id="KW-0732">Signal</keyword>
<evidence type="ECO:0000313" key="3">
    <source>
        <dbReference type="Proteomes" id="UP000187465"/>
    </source>
</evidence>